<comment type="subunit">
    <text evidence="18">Component of the SKA complex, composed of SKA1, SKA2 and SKA3. The SKA complex is a homodimer organized around a central W-shaped coiled-coil structure, formed by the interacting domains of SKA1, SKA2, and SKA3, each end of the 'W' is extended further by the C-terminal microtubule-binding domains of SKA1 and SKA3; the complex forms extended structures on microtubules. Interacts (via SXLP motif) with MAPRE1 (via C-terminus); the interaction is direct and stabilizes the kinetochore-microtubule attachment of the SKA1 complex. Interacts (via C-terminus) with protein phosphatase PP1 subunit PPP1CA; the interaction is direct and required for recruitment of PPP1CA to the kinetochore. Interacts with the NDC80 complex; the interaction is required to establish kinetochore-microtubule end-on attachments.</text>
</comment>
<keyword evidence="14" id="KW-0131">Cell cycle</keyword>
<protein>
    <recommendedName>
        <fullName evidence="16">SKA complex subunit 1</fullName>
    </recommendedName>
    <alternativeName>
        <fullName evidence="17">Spindle and kinetochore-associated protein 1</fullName>
    </alternativeName>
</protein>
<reference evidence="19" key="3">
    <citation type="submission" date="2025-09" db="UniProtKB">
        <authorList>
            <consortium name="Ensembl"/>
        </authorList>
    </citation>
    <scope>IDENTIFICATION</scope>
</reference>
<name>F6ZJ97_MONDO</name>
<keyword evidence="5" id="KW-0158">Chromosome</keyword>
<reference evidence="19" key="2">
    <citation type="submission" date="2025-08" db="UniProtKB">
        <authorList>
            <consortium name="Ensembl"/>
        </authorList>
    </citation>
    <scope>IDENTIFICATION</scope>
</reference>
<dbReference type="GO" id="GO:0051656">
    <property type="term" value="P:establishment of organelle localization"/>
    <property type="evidence" value="ECO:0007669"/>
    <property type="project" value="UniProtKB-ARBA"/>
</dbReference>
<dbReference type="InterPro" id="IPR042031">
    <property type="entry name" value="SKA1_MBD_sf"/>
</dbReference>
<reference evidence="19 20" key="1">
    <citation type="journal article" date="2007" name="Nature">
        <title>Genome of the marsupial Monodelphis domestica reveals innovation in non-coding sequences.</title>
        <authorList>
            <person name="Mikkelsen T.S."/>
            <person name="Wakefield M.J."/>
            <person name="Aken B."/>
            <person name="Amemiya C.T."/>
            <person name="Chang J.L."/>
            <person name="Duke S."/>
            <person name="Garber M."/>
            <person name="Gentles A.J."/>
            <person name="Goodstadt L."/>
            <person name="Heger A."/>
            <person name="Jurka J."/>
            <person name="Kamal M."/>
            <person name="Mauceli E."/>
            <person name="Searle S.M."/>
            <person name="Sharpe T."/>
            <person name="Baker M.L."/>
            <person name="Batzer M.A."/>
            <person name="Benos P.V."/>
            <person name="Belov K."/>
            <person name="Clamp M."/>
            <person name="Cook A."/>
            <person name="Cuff J."/>
            <person name="Das R."/>
            <person name="Davidow L."/>
            <person name="Deakin J.E."/>
            <person name="Fazzari M.J."/>
            <person name="Glass J.L."/>
            <person name="Grabherr M."/>
            <person name="Greally J.M."/>
            <person name="Gu W."/>
            <person name="Hore T.A."/>
            <person name="Huttley G.A."/>
            <person name="Kleber M."/>
            <person name="Jirtle R.L."/>
            <person name="Koina E."/>
            <person name="Lee J.T."/>
            <person name="Mahony S."/>
            <person name="Marra M.A."/>
            <person name="Miller R.D."/>
            <person name="Nicholls R.D."/>
            <person name="Oda M."/>
            <person name="Papenfuss A.T."/>
            <person name="Parra Z.E."/>
            <person name="Pollock D.D."/>
            <person name="Ray D.A."/>
            <person name="Schein J.E."/>
            <person name="Speed T.P."/>
            <person name="Thompson K."/>
            <person name="VandeBerg J.L."/>
            <person name="Wade C.M."/>
            <person name="Walker J.A."/>
            <person name="Waters P.D."/>
            <person name="Webber C."/>
            <person name="Weidman J.R."/>
            <person name="Xie X."/>
            <person name="Zody M.C."/>
            <person name="Baldwin J."/>
            <person name="Abdouelleil A."/>
            <person name="Abdulkadir J."/>
            <person name="Abebe A."/>
            <person name="Abera B."/>
            <person name="Abreu J."/>
            <person name="Acer S.C."/>
            <person name="Aftuck L."/>
            <person name="Alexander A."/>
            <person name="An P."/>
            <person name="Anderson E."/>
            <person name="Anderson S."/>
            <person name="Arachi H."/>
            <person name="Azer M."/>
            <person name="Bachantsang P."/>
            <person name="Barry A."/>
            <person name="Bayul T."/>
            <person name="Berlin A."/>
            <person name="Bessette D."/>
            <person name="Bloom T."/>
            <person name="Bloom T."/>
            <person name="Boguslavskiy L."/>
            <person name="Bonnet C."/>
            <person name="Boukhgalter B."/>
            <person name="Bourzgui I."/>
            <person name="Brown A."/>
            <person name="Cahill P."/>
            <person name="Channer S."/>
            <person name="Cheshatsang Y."/>
            <person name="Chuda L."/>
            <person name="Citroen M."/>
            <person name="Collymore A."/>
            <person name="Cooke P."/>
            <person name="Costello M."/>
            <person name="D'Aco K."/>
            <person name="Daza R."/>
            <person name="De Haan G."/>
            <person name="DeGray S."/>
            <person name="DeMaso C."/>
            <person name="Dhargay N."/>
            <person name="Dooley K."/>
            <person name="Dooley E."/>
            <person name="Doricent M."/>
            <person name="Dorje P."/>
            <person name="Dorjee K."/>
            <person name="Dupes A."/>
            <person name="Elong R."/>
            <person name="Falk J."/>
            <person name="Farina A."/>
            <person name="Faro S."/>
            <person name="Ferguson D."/>
            <person name="Fisher S."/>
            <person name="Foley C.D."/>
            <person name="Franke A."/>
            <person name="Friedrich D."/>
            <person name="Gadbois L."/>
            <person name="Gearin G."/>
            <person name="Gearin C.R."/>
            <person name="Giannoukos G."/>
            <person name="Goode T."/>
            <person name="Graham J."/>
            <person name="Grandbois E."/>
            <person name="Grewal S."/>
            <person name="Gyaltsen K."/>
            <person name="Hafez N."/>
            <person name="Hagos B."/>
            <person name="Hall J."/>
            <person name="Henson C."/>
            <person name="Hollinger A."/>
            <person name="Honan T."/>
            <person name="Huard M.D."/>
            <person name="Hughes L."/>
            <person name="Hurhula B."/>
            <person name="Husby M.E."/>
            <person name="Kamat A."/>
            <person name="Kanga B."/>
            <person name="Kashin S."/>
            <person name="Khazanovich D."/>
            <person name="Kisner P."/>
            <person name="Lance K."/>
            <person name="Lara M."/>
            <person name="Lee W."/>
            <person name="Lennon N."/>
            <person name="Letendre F."/>
            <person name="LeVine R."/>
            <person name="Lipovsky A."/>
            <person name="Liu X."/>
            <person name="Liu J."/>
            <person name="Liu S."/>
            <person name="Lokyitsang T."/>
            <person name="Lokyitsang Y."/>
            <person name="Lubonja R."/>
            <person name="Lui A."/>
            <person name="MacDonald P."/>
            <person name="Magnisalis V."/>
            <person name="Maru K."/>
            <person name="Matthews C."/>
            <person name="McCusker W."/>
            <person name="McDonough S."/>
            <person name="Mehta T."/>
            <person name="Meldrim J."/>
            <person name="Meneus L."/>
            <person name="Mihai O."/>
            <person name="Mihalev A."/>
            <person name="Mihova T."/>
            <person name="Mittelman R."/>
            <person name="Mlenga V."/>
            <person name="Montmayeur A."/>
            <person name="Mulrain L."/>
            <person name="Navidi A."/>
            <person name="Naylor J."/>
            <person name="Negash T."/>
            <person name="Nguyen T."/>
            <person name="Nguyen N."/>
            <person name="Nicol R."/>
            <person name="Norbu C."/>
            <person name="Norbu N."/>
            <person name="Novod N."/>
            <person name="O'Neill B."/>
            <person name="Osman S."/>
            <person name="Markiewicz E."/>
            <person name="Oyono O.L."/>
            <person name="Patti C."/>
            <person name="Phunkhang P."/>
            <person name="Pierre F."/>
            <person name="Priest M."/>
            <person name="Raghuraman S."/>
            <person name="Rege F."/>
            <person name="Reyes R."/>
            <person name="Rise C."/>
            <person name="Rogov P."/>
            <person name="Ross K."/>
            <person name="Ryan E."/>
            <person name="Settipalli S."/>
            <person name="Shea T."/>
            <person name="Sherpa N."/>
            <person name="Shi L."/>
            <person name="Shih D."/>
            <person name="Sparrow T."/>
            <person name="Spaulding J."/>
            <person name="Stalker J."/>
            <person name="Stange-Thomann N."/>
            <person name="Stavropoulos S."/>
            <person name="Stone C."/>
            <person name="Strader C."/>
            <person name="Tesfaye S."/>
            <person name="Thomson T."/>
            <person name="Thoulutsang Y."/>
            <person name="Thoulutsang D."/>
            <person name="Topham K."/>
            <person name="Topping I."/>
            <person name="Tsamla T."/>
            <person name="Vassiliev H."/>
            <person name="Vo A."/>
            <person name="Wangchuk T."/>
            <person name="Wangdi T."/>
            <person name="Weiand M."/>
            <person name="Wilkinson J."/>
            <person name="Wilson A."/>
            <person name="Yadav S."/>
            <person name="Young G."/>
            <person name="Yu Q."/>
            <person name="Zembek L."/>
            <person name="Zhong D."/>
            <person name="Zimmer A."/>
            <person name="Zwirko Z."/>
            <person name="Jaffe D.B."/>
            <person name="Alvarez P."/>
            <person name="Brockman W."/>
            <person name="Butler J."/>
            <person name="Chin C."/>
            <person name="Gnerre S."/>
            <person name="MacCallum I."/>
            <person name="Graves J.A."/>
            <person name="Ponting C.P."/>
            <person name="Breen M."/>
            <person name="Samollow P.B."/>
            <person name="Lander E.S."/>
            <person name="Lindblad-Toh K."/>
        </authorList>
    </citation>
    <scope>NUCLEOTIDE SEQUENCE [LARGE SCALE GENOMIC DNA]</scope>
</reference>
<evidence type="ECO:0000313" key="20">
    <source>
        <dbReference type="Proteomes" id="UP000002280"/>
    </source>
</evidence>
<keyword evidence="12" id="KW-0175">Coiled coil</keyword>
<dbReference type="GO" id="GO:0007059">
    <property type="term" value="P:chromosome segregation"/>
    <property type="evidence" value="ECO:0000318"/>
    <property type="project" value="GO_Central"/>
</dbReference>
<dbReference type="FunCoup" id="F6ZJ97">
    <property type="interactions" value="341"/>
</dbReference>
<accession>F6ZJ97</accession>
<dbReference type="GO" id="GO:0098813">
    <property type="term" value="P:nuclear chromosome segregation"/>
    <property type="evidence" value="ECO:0007669"/>
    <property type="project" value="UniProtKB-ARBA"/>
</dbReference>
<proteinExistence type="inferred from homology"/>
<dbReference type="RefSeq" id="XP_007486734.1">
    <property type="nucleotide sequence ID" value="XM_007486672.3"/>
</dbReference>
<evidence type="ECO:0000256" key="4">
    <source>
        <dbReference type="ARBA" id="ARBA00006836"/>
    </source>
</evidence>
<dbReference type="STRING" id="13616.ENSMODP00000004660"/>
<evidence type="ECO:0000256" key="6">
    <source>
        <dbReference type="ARBA" id="ARBA00022490"/>
    </source>
</evidence>
<dbReference type="eggNOG" id="KOG4832">
    <property type="taxonomic scope" value="Eukaryota"/>
</dbReference>
<comment type="similarity">
    <text evidence="4">Belongs to the SKA1 family.</text>
</comment>
<dbReference type="CTD" id="220134"/>
<dbReference type="GO" id="GO:0000940">
    <property type="term" value="C:outer kinetochore"/>
    <property type="evidence" value="ECO:0000318"/>
    <property type="project" value="GO_Central"/>
</dbReference>
<dbReference type="AlphaFoldDB" id="F6ZJ97"/>
<dbReference type="PANTHER" id="PTHR28573">
    <property type="entry name" value="SPINDLE AND KINETOCHORE-ASSOCIATED PROTEIN 1"/>
    <property type="match status" value="1"/>
</dbReference>
<dbReference type="Bgee" id="ENSMODG00000003805">
    <property type="expression patterns" value="Expressed in forelimb bud and 18 other cell types or tissues"/>
</dbReference>
<evidence type="ECO:0000256" key="10">
    <source>
        <dbReference type="ARBA" id="ARBA00022776"/>
    </source>
</evidence>
<keyword evidence="13" id="KW-0206">Cytoskeleton</keyword>
<keyword evidence="6" id="KW-0963">Cytoplasm</keyword>
<dbReference type="GeneTree" id="ENSGT00940000166139"/>
<dbReference type="FunFam" id="1.10.10.1890:FF:000001">
    <property type="entry name" value="Spindle and kinetochore-associated protein 1"/>
    <property type="match status" value="1"/>
</dbReference>
<evidence type="ECO:0000256" key="17">
    <source>
        <dbReference type="ARBA" id="ARBA00047202"/>
    </source>
</evidence>
<evidence type="ECO:0000256" key="14">
    <source>
        <dbReference type="ARBA" id="ARBA00023306"/>
    </source>
</evidence>
<dbReference type="RefSeq" id="XP_007486735.1">
    <property type="nucleotide sequence ID" value="XM_007486673.3"/>
</dbReference>
<dbReference type="Proteomes" id="UP000002280">
    <property type="component" value="Chromosome 3"/>
</dbReference>
<dbReference type="PANTHER" id="PTHR28573:SF1">
    <property type="entry name" value="SPINDLE AND KINETOCHORE-ASSOCIATED PROTEIN 1"/>
    <property type="match status" value="1"/>
</dbReference>
<dbReference type="Gene3D" id="6.10.250.1370">
    <property type="match status" value="1"/>
</dbReference>
<keyword evidence="8" id="KW-0132">Cell division</keyword>
<evidence type="ECO:0000313" key="19">
    <source>
        <dbReference type="Ensembl" id="ENSMODP00000004660.1"/>
    </source>
</evidence>
<evidence type="ECO:0000256" key="3">
    <source>
        <dbReference type="ARBA" id="ARBA00004629"/>
    </source>
</evidence>
<dbReference type="GO" id="GO:0005876">
    <property type="term" value="C:spindle microtubule"/>
    <property type="evidence" value="ECO:0000318"/>
    <property type="project" value="GO_Central"/>
</dbReference>
<dbReference type="OMA" id="PTGMRED"/>
<dbReference type="InParanoid" id="F6ZJ97"/>
<dbReference type="Pfam" id="PF07160">
    <property type="entry name" value="SKA1"/>
    <property type="match status" value="1"/>
</dbReference>
<evidence type="ECO:0000256" key="13">
    <source>
        <dbReference type="ARBA" id="ARBA00023212"/>
    </source>
</evidence>
<dbReference type="HOGENOM" id="CLU_096842_0_0_1"/>
<dbReference type="GO" id="GO:0000278">
    <property type="term" value="P:mitotic cell cycle"/>
    <property type="evidence" value="ECO:0000318"/>
    <property type="project" value="GO_Central"/>
</dbReference>
<keyword evidence="11" id="KW-0995">Kinetochore</keyword>
<dbReference type="GO" id="GO:0072686">
    <property type="term" value="C:mitotic spindle"/>
    <property type="evidence" value="ECO:0000318"/>
    <property type="project" value="GO_Central"/>
</dbReference>
<evidence type="ECO:0000256" key="5">
    <source>
        <dbReference type="ARBA" id="ARBA00022454"/>
    </source>
</evidence>
<keyword evidence="15" id="KW-0137">Centromere</keyword>
<evidence type="ECO:0000256" key="12">
    <source>
        <dbReference type="ARBA" id="ARBA00023054"/>
    </source>
</evidence>
<keyword evidence="9" id="KW-0493">Microtubule</keyword>
<dbReference type="GO" id="GO:0008017">
    <property type="term" value="F:microtubule binding"/>
    <property type="evidence" value="ECO:0000318"/>
    <property type="project" value="GO_Central"/>
</dbReference>
<dbReference type="GO" id="GO:0051301">
    <property type="term" value="P:cell division"/>
    <property type="evidence" value="ECO:0007669"/>
    <property type="project" value="UniProtKB-KW"/>
</dbReference>
<keyword evidence="20" id="KW-1185">Reference proteome</keyword>
<evidence type="ECO:0000256" key="15">
    <source>
        <dbReference type="ARBA" id="ARBA00023328"/>
    </source>
</evidence>
<evidence type="ECO:0000256" key="11">
    <source>
        <dbReference type="ARBA" id="ARBA00022838"/>
    </source>
</evidence>
<dbReference type="GO" id="GO:0031110">
    <property type="term" value="P:regulation of microtubule polymerization or depolymerization"/>
    <property type="evidence" value="ECO:0000318"/>
    <property type="project" value="GO_Central"/>
</dbReference>
<dbReference type="InterPro" id="IPR009829">
    <property type="entry name" value="SKA1"/>
</dbReference>
<evidence type="ECO:0000256" key="16">
    <source>
        <dbReference type="ARBA" id="ARBA00047182"/>
    </source>
</evidence>
<gene>
    <name evidence="19" type="primary">SKA1</name>
</gene>
<evidence type="ECO:0000256" key="1">
    <source>
        <dbReference type="ARBA" id="ARBA00004186"/>
    </source>
</evidence>
<evidence type="ECO:0000256" key="7">
    <source>
        <dbReference type="ARBA" id="ARBA00022553"/>
    </source>
</evidence>
<dbReference type="Gene3D" id="1.10.10.1890">
    <property type="entry name" value="Ska1 microtubule binding domain-like"/>
    <property type="match status" value="1"/>
</dbReference>
<dbReference type="KEGG" id="mdo:100020420"/>
<comment type="subcellular location">
    <subcellularLocation>
        <location evidence="3">Chromosome</location>
        <location evidence="3">Centromere</location>
        <location evidence="3">Kinetochore</location>
    </subcellularLocation>
    <subcellularLocation>
        <location evidence="2">Cytoplasm</location>
        <location evidence="2">Cytoskeleton</location>
        <location evidence="2">Microtubule organizing center</location>
        <location evidence="2">Centrosome</location>
    </subcellularLocation>
    <subcellularLocation>
        <location evidence="1">Cytoplasm</location>
        <location evidence="1">Cytoskeleton</location>
        <location evidence="1">Spindle</location>
    </subcellularLocation>
</comment>
<dbReference type="GO" id="GO:0000280">
    <property type="term" value="P:nuclear division"/>
    <property type="evidence" value="ECO:0007669"/>
    <property type="project" value="UniProtKB-ARBA"/>
</dbReference>
<dbReference type="GO" id="GO:0051649">
    <property type="term" value="P:establishment of localization in cell"/>
    <property type="evidence" value="ECO:0007669"/>
    <property type="project" value="UniProtKB-ARBA"/>
</dbReference>
<keyword evidence="7" id="KW-0597">Phosphoprotein</keyword>
<evidence type="ECO:0000256" key="18">
    <source>
        <dbReference type="ARBA" id="ARBA00064456"/>
    </source>
</evidence>
<dbReference type="RefSeq" id="XP_007486733.1">
    <property type="nucleotide sequence ID" value="XM_007486671.3"/>
</dbReference>
<sequence length="253" mass="29360">MAAAELEDLCSHINEKISCVKKILQLKNIGHDPALKTVFRKIGHEITLLNDLLNKLELEVQYQEHVRNSLRELQESLDGNYKEIHDLKENIPPHLPKVIQSCVVEPNVNPEEQVKITASEHSKKPPKEQKPIKEILLITSDEFNNVSGYMKSRLTYCQINDFIKEINKAVASKYRILNLPPRSMNSSIRSLYYRFIQDETKDTKGQYFVVEADIKEFTNLKVDKRFHVILNILRHCRRLSEVRGGGLVRYVIN</sequence>
<organism evidence="19 20">
    <name type="scientific">Monodelphis domestica</name>
    <name type="common">Gray short-tailed opossum</name>
    <dbReference type="NCBI Taxonomy" id="13616"/>
    <lineage>
        <taxon>Eukaryota</taxon>
        <taxon>Metazoa</taxon>
        <taxon>Chordata</taxon>
        <taxon>Craniata</taxon>
        <taxon>Vertebrata</taxon>
        <taxon>Euteleostomi</taxon>
        <taxon>Mammalia</taxon>
        <taxon>Metatheria</taxon>
        <taxon>Didelphimorphia</taxon>
        <taxon>Didelphidae</taxon>
        <taxon>Monodelphis</taxon>
    </lineage>
</organism>
<dbReference type="GO" id="GO:0005813">
    <property type="term" value="C:centrosome"/>
    <property type="evidence" value="ECO:0007669"/>
    <property type="project" value="UniProtKB-SubCell"/>
</dbReference>
<dbReference type="OrthoDB" id="5962at2759"/>
<evidence type="ECO:0000256" key="8">
    <source>
        <dbReference type="ARBA" id="ARBA00022618"/>
    </source>
</evidence>
<keyword evidence="10" id="KW-0498">Mitosis</keyword>
<evidence type="ECO:0000256" key="2">
    <source>
        <dbReference type="ARBA" id="ARBA00004300"/>
    </source>
</evidence>
<evidence type="ECO:0000256" key="9">
    <source>
        <dbReference type="ARBA" id="ARBA00022701"/>
    </source>
</evidence>
<dbReference type="Ensembl" id="ENSMODT00000004760.3">
    <property type="protein sequence ID" value="ENSMODP00000004660.1"/>
    <property type="gene ID" value="ENSMODG00000003805.3"/>
</dbReference>
<dbReference type="GeneID" id="100020420"/>